<name>A0A4Y1RJ32_PRUDU</name>
<feature type="region of interest" description="Disordered" evidence="1">
    <location>
        <begin position="1"/>
        <end position="125"/>
    </location>
</feature>
<feature type="region of interest" description="Disordered" evidence="1">
    <location>
        <begin position="197"/>
        <end position="357"/>
    </location>
</feature>
<dbReference type="PANTHER" id="PTHR34468:SF2">
    <property type="entry name" value="MICROTUBULE-ASSOCIATED FUTSCH-LIKE PROTEIN"/>
    <property type="match status" value="1"/>
</dbReference>
<sequence length="369" mass="39788">MREEEEEEQELEQSNGGLPLLRYALRSGSKSKEEKPPVAAESTNNSASKRGKPASTLSKSMGVLDLSGKDKPAKPPRRLSNPPKPAGIPAPKLLGNITPISEARSRRSVKSETPASDVSKSTSRKKFSVLSSASYWLTQIKLSEAAGKHSISLGLFKLALEAGCEPLHRMRDELKSYVVRHNLDDLEDPLKELLESKSNVEREQLQVSETCSQVPDEGTRSSDDDVKSCSSAMGTRKLKPKSLNTDAAPVSPVKASAKKEIAQKSIPATKTRGSLVKTSSNSGPVSDNGARGPTAKKPQKPSKQESNKVKDRTKKQGDKSAGSVSTTPAGQEALHENKENEDAPPMEDVSLTAEVMGTEIESELRQIKL</sequence>
<evidence type="ECO:0000313" key="2">
    <source>
        <dbReference type="EMBL" id="BBH03918.1"/>
    </source>
</evidence>
<feature type="compositionally biased region" description="Basic and acidic residues" evidence="1">
    <location>
        <begin position="217"/>
        <end position="227"/>
    </location>
</feature>
<organism evidence="2">
    <name type="scientific">Prunus dulcis</name>
    <name type="common">Almond</name>
    <name type="synonym">Amygdalus dulcis</name>
    <dbReference type="NCBI Taxonomy" id="3755"/>
    <lineage>
        <taxon>Eukaryota</taxon>
        <taxon>Viridiplantae</taxon>
        <taxon>Streptophyta</taxon>
        <taxon>Embryophyta</taxon>
        <taxon>Tracheophyta</taxon>
        <taxon>Spermatophyta</taxon>
        <taxon>Magnoliopsida</taxon>
        <taxon>eudicotyledons</taxon>
        <taxon>Gunneridae</taxon>
        <taxon>Pentapetalae</taxon>
        <taxon>rosids</taxon>
        <taxon>fabids</taxon>
        <taxon>Rosales</taxon>
        <taxon>Rosaceae</taxon>
        <taxon>Amygdaloideae</taxon>
        <taxon>Amygdaleae</taxon>
        <taxon>Prunus</taxon>
    </lineage>
</organism>
<proteinExistence type="predicted"/>
<dbReference type="PANTHER" id="PTHR34468">
    <property type="entry name" value="MICROTUBULE-ASSOCIATED FUTSCH-LIKE PROTEIN"/>
    <property type="match status" value="1"/>
</dbReference>
<gene>
    <name evidence="2" type="ORF">Prudu_014916</name>
</gene>
<reference evidence="2" key="1">
    <citation type="journal article" date="2019" name="Science">
        <title>Mutation of a bHLH transcription factor allowed almond domestication.</title>
        <authorList>
            <person name="Sanchez-Perez R."/>
            <person name="Pavan S."/>
            <person name="Mazzeo R."/>
            <person name="Moldovan C."/>
            <person name="Aiese Cigliano R."/>
            <person name="Del Cueto J."/>
            <person name="Ricciardi F."/>
            <person name="Lotti C."/>
            <person name="Ricciardi L."/>
            <person name="Dicenta F."/>
            <person name="Lopez-Marques R.L."/>
            <person name="Lindberg Moller B."/>
        </authorList>
    </citation>
    <scope>NUCLEOTIDE SEQUENCE</scope>
</reference>
<feature type="compositionally biased region" description="Basic and acidic residues" evidence="1">
    <location>
        <begin position="302"/>
        <end position="318"/>
    </location>
</feature>
<feature type="compositionally biased region" description="Acidic residues" evidence="1">
    <location>
        <begin position="1"/>
        <end position="11"/>
    </location>
</feature>
<accession>A0A4Y1RJ32</accession>
<protein>
    <submittedName>
        <fullName evidence="2">Uncharacterized protein</fullName>
    </submittedName>
</protein>
<dbReference type="AlphaFoldDB" id="A0A4Y1RJ32"/>
<feature type="compositionally biased region" description="Polar residues" evidence="1">
    <location>
        <begin position="111"/>
        <end position="121"/>
    </location>
</feature>
<feature type="compositionally biased region" description="Polar residues" evidence="1">
    <location>
        <begin position="266"/>
        <end position="285"/>
    </location>
</feature>
<evidence type="ECO:0000256" key="1">
    <source>
        <dbReference type="SAM" id="MobiDB-lite"/>
    </source>
</evidence>
<dbReference type="EMBL" id="AP019301">
    <property type="protein sequence ID" value="BBH03918.1"/>
    <property type="molecule type" value="Genomic_DNA"/>
</dbReference>